<name>A0A0N4VZ25_HAEPC</name>
<dbReference type="AlphaFoldDB" id="A0A0N4VZ25"/>
<dbReference type="WBParaSite" id="HPLM_0000254601-mRNA-1">
    <property type="protein sequence ID" value="HPLM_0000254601-mRNA-1"/>
    <property type="gene ID" value="HPLM_0000254601"/>
</dbReference>
<accession>A0A0N4VZ25</accession>
<evidence type="ECO:0000313" key="1">
    <source>
        <dbReference type="WBParaSite" id="HPLM_0000254601-mRNA-1"/>
    </source>
</evidence>
<protein>
    <submittedName>
        <fullName evidence="1">Reverse transcriptase domain-containing protein</fullName>
    </submittedName>
</protein>
<proteinExistence type="predicted"/>
<reference evidence="1" key="1">
    <citation type="submission" date="2017-02" db="UniProtKB">
        <authorList>
            <consortium name="WormBaseParasite"/>
        </authorList>
    </citation>
    <scope>IDENTIFICATION</scope>
</reference>
<sequence length="107" mass="12350">LDHIEKSSLTSGILFYKRYIDDVFIIGTTEEDLVETLKRLHSHDAKITLTTEDPERDGFSPFFNAKTRIVKVIRNTYGVEKVLRQTSCCILEAHIPFIWKQTSCGIF</sequence>
<organism evidence="1">
    <name type="scientific">Haemonchus placei</name>
    <name type="common">Barber's pole worm</name>
    <dbReference type="NCBI Taxonomy" id="6290"/>
    <lineage>
        <taxon>Eukaryota</taxon>
        <taxon>Metazoa</taxon>
        <taxon>Ecdysozoa</taxon>
        <taxon>Nematoda</taxon>
        <taxon>Chromadorea</taxon>
        <taxon>Rhabditida</taxon>
        <taxon>Rhabditina</taxon>
        <taxon>Rhabditomorpha</taxon>
        <taxon>Strongyloidea</taxon>
        <taxon>Trichostrongylidae</taxon>
        <taxon>Haemonchus</taxon>
    </lineage>
</organism>